<dbReference type="InterPro" id="IPR016181">
    <property type="entry name" value="Acyl_CoA_acyltransferase"/>
</dbReference>
<dbReference type="CDD" id="cd04301">
    <property type="entry name" value="NAT_SF"/>
    <property type="match status" value="1"/>
</dbReference>
<feature type="domain" description="N-acetyltransferase" evidence="3">
    <location>
        <begin position="1"/>
        <end position="136"/>
    </location>
</feature>
<keyword evidence="1" id="KW-0808">Transferase</keyword>
<evidence type="ECO:0000259" key="3">
    <source>
        <dbReference type="PROSITE" id="PS51186"/>
    </source>
</evidence>
<dbReference type="GO" id="GO:0016747">
    <property type="term" value="F:acyltransferase activity, transferring groups other than amino-acyl groups"/>
    <property type="evidence" value="ECO:0007669"/>
    <property type="project" value="InterPro"/>
</dbReference>
<keyword evidence="5" id="KW-1185">Reference proteome</keyword>
<reference evidence="4" key="1">
    <citation type="submission" date="2022-08" db="EMBL/GenBank/DDBJ databases">
        <title>Nisaea acidiphila sp. nov., isolated from a marine algal debris and emended description of the genus Nisaea Urios et al. 2008.</title>
        <authorList>
            <person name="Kwon K."/>
        </authorList>
    </citation>
    <scope>NUCLEOTIDE SEQUENCE</scope>
    <source>
        <strain evidence="4">MEBiC11861</strain>
    </source>
</reference>
<protein>
    <submittedName>
        <fullName evidence="4">GNAT family N-acetyltransferase</fullName>
    </submittedName>
</protein>
<dbReference type="Proteomes" id="UP001060336">
    <property type="component" value="Chromosome"/>
</dbReference>
<evidence type="ECO:0000256" key="2">
    <source>
        <dbReference type="ARBA" id="ARBA00023315"/>
    </source>
</evidence>
<dbReference type="PANTHER" id="PTHR43877:SF2">
    <property type="entry name" value="AMINOALKYLPHOSPHONATE N-ACETYLTRANSFERASE-RELATED"/>
    <property type="match status" value="1"/>
</dbReference>
<dbReference type="PANTHER" id="PTHR43877">
    <property type="entry name" value="AMINOALKYLPHOSPHONATE N-ACETYLTRANSFERASE-RELATED-RELATED"/>
    <property type="match status" value="1"/>
</dbReference>
<dbReference type="SUPFAM" id="SSF55729">
    <property type="entry name" value="Acyl-CoA N-acyltransferases (Nat)"/>
    <property type="match status" value="1"/>
</dbReference>
<gene>
    <name evidence="4" type="ORF">NUH88_20140</name>
</gene>
<dbReference type="Pfam" id="PF00583">
    <property type="entry name" value="Acetyltransf_1"/>
    <property type="match status" value="1"/>
</dbReference>
<dbReference type="InterPro" id="IPR050832">
    <property type="entry name" value="Bact_Acetyltransf"/>
</dbReference>
<evidence type="ECO:0000313" key="5">
    <source>
        <dbReference type="Proteomes" id="UP001060336"/>
    </source>
</evidence>
<evidence type="ECO:0000256" key="1">
    <source>
        <dbReference type="ARBA" id="ARBA00022679"/>
    </source>
</evidence>
<evidence type="ECO:0000313" key="4">
    <source>
        <dbReference type="EMBL" id="UUX52275.1"/>
    </source>
</evidence>
<organism evidence="4 5">
    <name type="scientific">Nisaea acidiphila</name>
    <dbReference type="NCBI Taxonomy" id="1862145"/>
    <lineage>
        <taxon>Bacteria</taxon>
        <taxon>Pseudomonadati</taxon>
        <taxon>Pseudomonadota</taxon>
        <taxon>Alphaproteobacteria</taxon>
        <taxon>Rhodospirillales</taxon>
        <taxon>Thalassobaculaceae</taxon>
        <taxon>Nisaea</taxon>
    </lineage>
</organism>
<sequence length="137" mass="15636">MVHWNHEQWGRKSGRTLQNSADWFRQIMRNPSEDCMVMISGDKVIGMASLVDHDLESRQDLRHWLASVYVVPEQRGNGVAGGLVAAVEREAALRGIPLLHLYTENADALYEKLGWSVSEHFMLDEDRFTLMIKDPAD</sequence>
<accession>A0A9J7AWT5</accession>
<dbReference type="Gene3D" id="3.40.630.30">
    <property type="match status" value="1"/>
</dbReference>
<dbReference type="InterPro" id="IPR000182">
    <property type="entry name" value="GNAT_dom"/>
</dbReference>
<dbReference type="KEGG" id="naci:NUH88_20140"/>
<dbReference type="AlphaFoldDB" id="A0A9J7AWT5"/>
<proteinExistence type="predicted"/>
<name>A0A9J7AWT5_9PROT</name>
<dbReference type="PROSITE" id="PS51186">
    <property type="entry name" value="GNAT"/>
    <property type="match status" value="1"/>
</dbReference>
<keyword evidence="2" id="KW-0012">Acyltransferase</keyword>
<dbReference type="EMBL" id="CP102480">
    <property type="protein sequence ID" value="UUX52275.1"/>
    <property type="molecule type" value="Genomic_DNA"/>
</dbReference>